<keyword evidence="2" id="KW-1185">Reference proteome</keyword>
<sequence>MAGNSSWFALSFRLLDADCVGHRDRLSRAGLVWTGSILYPLSQLLVMDLEWLCWHTLAFQRLLSWSFS</sequence>
<name>A0A8X6LMZ7_TRICU</name>
<evidence type="ECO:0000313" key="1">
    <source>
        <dbReference type="EMBL" id="GFR14277.1"/>
    </source>
</evidence>
<organism evidence="1 2">
    <name type="scientific">Trichonephila clavata</name>
    <name type="common">Joro spider</name>
    <name type="synonym">Nephila clavata</name>
    <dbReference type="NCBI Taxonomy" id="2740835"/>
    <lineage>
        <taxon>Eukaryota</taxon>
        <taxon>Metazoa</taxon>
        <taxon>Ecdysozoa</taxon>
        <taxon>Arthropoda</taxon>
        <taxon>Chelicerata</taxon>
        <taxon>Arachnida</taxon>
        <taxon>Araneae</taxon>
        <taxon>Araneomorphae</taxon>
        <taxon>Entelegynae</taxon>
        <taxon>Araneoidea</taxon>
        <taxon>Nephilidae</taxon>
        <taxon>Trichonephila</taxon>
    </lineage>
</organism>
<dbReference type="Proteomes" id="UP000887116">
    <property type="component" value="Unassembled WGS sequence"/>
</dbReference>
<comment type="caution">
    <text evidence="1">The sequence shown here is derived from an EMBL/GenBank/DDBJ whole genome shotgun (WGS) entry which is preliminary data.</text>
</comment>
<proteinExistence type="predicted"/>
<dbReference type="EMBL" id="BMAO01007194">
    <property type="protein sequence ID" value="GFR14277.1"/>
    <property type="molecule type" value="Genomic_DNA"/>
</dbReference>
<evidence type="ECO:0000313" key="2">
    <source>
        <dbReference type="Proteomes" id="UP000887116"/>
    </source>
</evidence>
<accession>A0A8X6LMZ7</accession>
<dbReference type="AlphaFoldDB" id="A0A8X6LMZ7"/>
<gene>
    <name evidence="1" type="ORF">TNCT_159591</name>
</gene>
<protein>
    <submittedName>
        <fullName evidence="1">Uncharacterized protein</fullName>
    </submittedName>
</protein>
<reference evidence="1" key="1">
    <citation type="submission" date="2020-07" db="EMBL/GenBank/DDBJ databases">
        <title>Multicomponent nature underlies the extraordinary mechanical properties of spider dragline silk.</title>
        <authorList>
            <person name="Kono N."/>
            <person name="Nakamura H."/>
            <person name="Mori M."/>
            <person name="Yoshida Y."/>
            <person name="Ohtoshi R."/>
            <person name="Malay A.D."/>
            <person name="Moran D.A.P."/>
            <person name="Tomita M."/>
            <person name="Numata K."/>
            <person name="Arakawa K."/>
        </authorList>
    </citation>
    <scope>NUCLEOTIDE SEQUENCE</scope>
</reference>